<evidence type="ECO:0000313" key="2">
    <source>
        <dbReference type="EMBL" id="TKA81415.1"/>
    </source>
</evidence>
<protein>
    <recommendedName>
        <fullName evidence="4">Nucleoside phosphorylase domain-containing protein</fullName>
    </recommendedName>
</protein>
<comment type="caution">
    <text evidence="2">The sequence shown here is derived from an EMBL/GenBank/DDBJ whole genome shotgun (WGS) entry which is preliminary data.</text>
</comment>
<dbReference type="EMBL" id="NAJN01000025">
    <property type="protein sequence ID" value="TKA81415.1"/>
    <property type="molecule type" value="Genomic_DNA"/>
</dbReference>
<dbReference type="GO" id="GO:0003824">
    <property type="term" value="F:catalytic activity"/>
    <property type="evidence" value="ECO:0007669"/>
    <property type="project" value="InterPro"/>
</dbReference>
<evidence type="ECO:0000256" key="1">
    <source>
        <dbReference type="SAM" id="MobiDB-lite"/>
    </source>
</evidence>
<dbReference type="SUPFAM" id="SSF53167">
    <property type="entry name" value="Purine and uridine phosphorylases"/>
    <property type="match status" value="1"/>
</dbReference>
<name>A0A4U0Y1J7_9PEZI</name>
<feature type="non-terminal residue" evidence="2">
    <location>
        <position position="438"/>
    </location>
</feature>
<proteinExistence type="predicted"/>
<evidence type="ECO:0008006" key="4">
    <source>
        <dbReference type="Google" id="ProtNLM"/>
    </source>
</evidence>
<dbReference type="OrthoDB" id="62952at2759"/>
<dbReference type="GO" id="GO:0009116">
    <property type="term" value="P:nucleoside metabolic process"/>
    <property type="evidence" value="ECO:0007669"/>
    <property type="project" value="InterPro"/>
</dbReference>
<reference evidence="2 3" key="1">
    <citation type="submission" date="2017-03" db="EMBL/GenBank/DDBJ databases">
        <title>Genomes of endolithic fungi from Antarctica.</title>
        <authorList>
            <person name="Coleine C."/>
            <person name="Masonjones S."/>
            <person name="Stajich J.E."/>
        </authorList>
    </citation>
    <scope>NUCLEOTIDE SEQUENCE [LARGE SCALE GENOMIC DNA]</scope>
    <source>
        <strain evidence="2 3">CCFEE 5187</strain>
    </source>
</reference>
<organism evidence="2 3">
    <name type="scientific">Cryomyces minteri</name>
    <dbReference type="NCBI Taxonomy" id="331657"/>
    <lineage>
        <taxon>Eukaryota</taxon>
        <taxon>Fungi</taxon>
        <taxon>Dikarya</taxon>
        <taxon>Ascomycota</taxon>
        <taxon>Pezizomycotina</taxon>
        <taxon>Dothideomycetes</taxon>
        <taxon>Dothideomycetes incertae sedis</taxon>
        <taxon>Cryomyces</taxon>
    </lineage>
</organism>
<dbReference type="AlphaFoldDB" id="A0A4U0Y1J7"/>
<dbReference type="PANTHER" id="PTHR46082:SF11">
    <property type="entry name" value="AAA+ ATPASE DOMAIN-CONTAINING PROTEIN-RELATED"/>
    <property type="match status" value="1"/>
</dbReference>
<sequence length="438" mass="49444">MAFTRPQTAKEKLPCDSDQCPPDLEGAVANAAPSSTPKEPMRHHRACETDTTSSRTAVAKKAQFPFLKLPPELRNRIYKLVLIRRWPIIADIWFMVVDPPALTQVCQQLRRETLPIFYGANKFAGDVIGDQNSLLLWFRSIGHENCRLIRQLQILVGPDLDHNGSAELPEWRFRRELEYHNIVFGGPLIWDGAEGTVSDEIGSSSAAVVARDMLFTFPNIRVGLLVGIGAGIPNYDRDDEKDVRLGDAVISSDKRNGGVVVYDFGKRLGDGSFEAVYALDRPPRSLRTALARLEMEHEMRENRIPQYLEAMLEKYPRLKNKGFLYYADSHKNDQWQPYAAATAAACAKELLEYIQPRDVDETRAAKDVLNQVSESLLRIEDHSATTRGLILTNQEDQFRAKVIFWISSLDFAAKYRDSIGRRHIGTGLWLLDSAAFQA</sequence>
<dbReference type="Proteomes" id="UP000308768">
    <property type="component" value="Unassembled WGS sequence"/>
</dbReference>
<accession>A0A4U0Y1J7</accession>
<dbReference type="STRING" id="331657.A0A4U0Y1J7"/>
<feature type="region of interest" description="Disordered" evidence="1">
    <location>
        <begin position="1"/>
        <end position="52"/>
    </location>
</feature>
<gene>
    <name evidence="2" type="ORF">B0A49_00654</name>
</gene>
<keyword evidence="3" id="KW-1185">Reference proteome</keyword>
<dbReference type="Gene3D" id="3.40.50.1580">
    <property type="entry name" value="Nucleoside phosphorylase domain"/>
    <property type="match status" value="2"/>
</dbReference>
<dbReference type="PANTHER" id="PTHR46082">
    <property type="entry name" value="ATP/GTP-BINDING PROTEIN-RELATED"/>
    <property type="match status" value="1"/>
</dbReference>
<dbReference type="InterPro" id="IPR053137">
    <property type="entry name" value="NLR-like"/>
</dbReference>
<evidence type="ECO:0000313" key="3">
    <source>
        <dbReference type="Proteomes" id="UP000308768"/>
    </source>
</evidence>
<dbReference type="InterPro" id="IPR035994">
    <property type="entry name" value="Nucleoside_phosphorylase_sf"/>
</dbReference>